<gene>
    <name evidence="1" type="ORF">SFMTTN_2231</name>
</gene>
<dbReference type="Proteomes" id="UP000286806">
    <property type="component" value="Unassembled WGS sequence"/>
</dbReference>
<sequence>MDEHTIPMETLETIKQEARQAGADGMDISARIHDITVRAIEQRTLNVAEIKAVLASVSAGVNLGLAERGGDIAQSLRAAVSGMDQALIKFAQSTQLMIEEMLTSGRESHVDELKQSLQTLRDLEHLLIDAIRQTARTSTGMLVMEANRVASHLKTSGSDSGGQMRDALTQLTTGVRIAIHSGKVSAELGTREIASRMALVASGLLTGAGEALRNKVK</sequence>
<dbReference type="InterPro" id="IPR046708">
    <property type="entry name" value="DUF6781"/>
</dbReference>
<proteinExistence type="predicted"/>
<accession>A0A401JFK4</accession>
<evidence type="ECO:0000313" key="2">
    <source>
        <dbReference type="Proteomes" id="UP000286806"/>
    </source>
</evidence>
<dbReference type="OrthoDB" id="9128579at2"/>
<name>A0A401JFK4_9PROT</name>
<keyword evidence="2" id="KW-1185">Reference proteome</keyword>
<dbReference type="EMBL" id="BGOW01000019">
    <property type="protein sequence ID" value="GBL46417.1"/>
    <property type="molecule type" value="Genomic_DNA"/>
</dbReference>
<reference evidence="1 2" key="1">
    <citation type="journal article" date="2019" name="Front. Microbiol.">
        <title>Genomes of Neutrophilic Sulfur-Oxidizing Chemolithoautotrophs Representing 9 Proteobacterial Species From 8 Genera.</title>
        <authorList>
            <person name="Watanabe T."/>
            <person name="Kojima H."/>
            <person name="Umezawa K."/>
            <person name="Hori C."/>
            <person name="Takasuka T.E."/>
            <person name="Kato Y."/>
            <person name="Fukui M."/>
        </authorList>
    </citation>
    <scope>NUCLEOTIDE SEQUENCE [LARGE SCALE GENOMIC DNA]</scope>
    <source>
        <strain evidence="1 2">TTN</strain>
    </source>
</reference>
<protein>
    <submittedName>
        <fullName evidence="1">Uncharacterized protein</fullName>
    </submittedName>
</protein>
<comment type="caution">
    <text evidence="1">The sequence shown here is derived from an EMBL/GenBank/DDBJ whole genome shotgun (WGS) entry which is preliminary data.</text>
</comment>
<dbReference type="Pfam" id="PF20572">
    <property type="entry name" value="DUF6781"/>
    <property type="match status" value="1"/>
</dbReference>
<evidence type="ECO:0000313" key="1">
    <source>
        <dbReference type="EMBL" id="GBL46417.1"/>
    </source>
</evidence>
<dbReference type="RefSeq" id="WP_124705203.1">
    <property type="nucleotide sequence ID" value="NZ_BGOW01000019.1"/>
</dbReference>
<organism evidence="1 2">
    <name type="scientific">Sulfuriferula multivorans</name>
    <dbReference type="NCBI Taxonomy" id="1559896"/>
    <lineage>
        <taxon>Bacteria</taxon>
        <taxon>Pseudomonadati</taxon>
        <taxon>Pseudomonadota</taxon>
        <taxon>Betaproteobacteria</taxon>
        <taxon>Nitrosomonadales</taxon>
        <taxon>Sulfuricellaceae</taxon>
        <taxon>Sulfuriferula</taxon>
    </lineage>
</organism>
<dbReference type="AlphaFoldDB" id="A0A401JFK4"/>